<reference evidence="1" key="1">
    <citation type="journal article" date="2021" name="PeerJ">
        <title>Extensive microbial diversity within the chicken gut microbiome revealed by metagenomics and culture.</title>
        <authorList>
            <person name="Gilroy R."/>
            <person name="Ravi A."/>
            <person name="Getino M."/>
            <person name="Pursley I."/>
            <person name="Horton D.L."/>
            <person name="Alikhan N.F."/>
            <person name="Baker D."/>
            <person name="Gharbi K."/>
            <person name="Hall N."/>
            <person name="Watson M."/>
            <person name="Adriaenssens E.M."/>
            <person name="Foster-Nyarko E."/>
            <person name="Jarju S."/>
            <person name="Secka A."/>
            <person name="Antonio M."/>
            <person name="Oren A."/>
            <person name="Chaudhuri R.R."/>
            <person name="La Ragione R."/>
            <person name="Hildebrand F."/>
            <person name="Pallen M.J."/>
        </authorList>
    </citation>
    <scope>NUCLEOTIDE SEQUENCE</scope>
    <source>
        <strain evidence="1">CHK169-2315</strain>
    </source>
</reference>
<dbReference type="AlphaFoldDB" id="A0A9D1PP47"/>
<gene>
    <name evidence="1" type="primary">yabP</name>
    <name evidence="1" type="ORF">H9895_11240</name>
</gene>
<comment type="caution">
    <text evidence="1">The sequence shown here is derived from an EMBL/GenBank/DDBJ whole genome shotgun (WGS) entry which is preliminary data.</text>
</comment>
<protein>
    <submittedName>
        <fullName evidence="1">Sporulation protein YabP</fullName>
    </submittedName>
</protein>
<sequence length="99" mass="11348">MKDTLKVEKEIATGTHDIKIKNRKEIEVTGVKEIDSFDQEEFLLQTVMGYVIVRGEKLQLKTLNVQDGLVIIHGKIDDFSYMDDTQPESAKSLFSKLFK</sequence>
<dbReference type="InterPro" id="IPR038705">
    <property type="entry name" value="YabP_sf"/>
</dbReference>
<organism evidence="1 2">
    <name type="scientific">Candidatus Pseudogracilibacillus intestinigallinarum</name>
    <dbReference type="NCBI Taxonomy" id="2838742"/>
    <lineage>
        <taxon>Bacteria</taxon>
        <taxon>Bacillati</taxon>
        <taxon>Bacillota</taxon>
        <taxon>Bacilli</taxon>
        <taxon>Bacillales</taxon>
        <taxon>Bacillaceae</taxon>
        <taxon>Pseudogracilibacillus</taxon>
    </lineage>
</organism>
<dbReference type="EMBL" id="DXHX01000161">
    <property type="protein sequence ID" value="HIV75637.1"/>
    <property type="molecule type" value="Genomic_DNA"/>
</dbReference>
<dbReference type="Pfam" id="PF07873">
    <property type="entry name" value="YabP"/>
    <property type="match status" value="1"/>
</dbReference>
<dbReference type="PIRSF" id="PIRSF011576">
    <property type="entry name" value="YabP"/>
    <property type="match status" value="1"/>
</dbReference>
<dbReference type="NCBIfam" id="TIGR02892">
    <property type="entry name" value="spore_yabP"/>
    <property type="match status" value="1"/>
</dbReference>
<dbReference type="InterPro" id="IPR022476">
    <property type="entry name" value="Spore_YabP/YqfC"/>
</dbReference>
<accession>A0A9D1PP47</accession>
<proteinExistence type="predicted"/>
<dbReference type="Proteomes" id="UP000823937">
    <property type="component" value="Unassembled WGS sequence"/>
</dbReference>
<dbReference type="GO" id="GO:0030435">
    <property type="term" value="P:sporulation resulting in formation of a cellular spore"/>
    <property type="evidence" value="ECO:0007669"/>
    <property type="project" value="InterPro"/>
</dbReference>
<dbReference type="Gene3D" id="2.60.40.2000">
    <property type="match status" value="1"/>
</dbReference>
<evidence type="ECO:0000313" key="2">
    <source>
        <dbReference type="Proteomes" id="UP000823937"/>
    </source>
</evidence>
<dbReference type="InterPro" id="IPR012504">
    <property type="entry name" value="Spore_YabP"/>
</dbReference>
<evidence type="ECO:0000313" key="1">
    <source>
        <dbReference type="EMBL" id="HIV75637.1"/>
    </source>
</evidence>
<name>A0A9D1PP47_9BACI</name>
<reference evidence="1" key="2">
    <citation type="submission" date="2021-04" db="EMBL/GenBank/DDBJ databases">
        <authorList>
            <person name="Gilroy R."/>
        </authorList>
    </citation>
    <scope>NUCLEOTIDE SEQUENCE</scope>
    <source>
        <strain evidence="1">CHK169-2315</strain>
    </source>
</reference>